<proteinExistence type="predicted"/>
<evidence type="ECO:0000313" key="3">
    <source>
        <dbReference type="RefSeq" id="XP_022257849.1"/>
    </source>
</evidence>
<feature type="non-terminal residue" evidence="3">
    <location>
        <position position="959"/>
    </location>
</feature>
<sequence length="959" mass="109203">MEFAVDKNVKPKRMAILSIGDLPSELTCRPLAVVAVLGLDVPTNPVHTAVWESFTLNRKPDRAPLNFKHIKEGHEFPKAKPKRSSYEWHVPKGLLKTNWLHKHASEVPAVAVLFYDLDWDDLLWNEKRVDCANKLENLRTNLQGRNTKIALVLVQRNPPLPGGEDMLATERAAALCSTCELAAKSLFVLPHSDHLFGYTLRLEKAFYEFSQGYYHHETRKIKSHRDHLNKTTHQLLFVRHQFKIGFLNELKQDIITALKHYKQSYANLMEVRASAANMLEVKTVAGFINYKLCRLSFLLNTPLDAISQFRKHIDIFKSKTGPAELSFEHSSWLSKQFSHFGDLFDDAVKQGLAATQTKHPGFYFQQAASHAIMRKELCFSLCQNVMEYPSPDPLEGVEDMEFFGQRPWRPGSQSIEPPDPQRENKGIQALQYKEAYTVNHSTIIISLLSSAVSQFKKYRGPRMRRHLMVQMGEEYFYSREYNKALALLGHVLWDYRSERWQYLVSNILTTALRCAYLSASVQDFLTLGLEFISNWIQSGTEEKSVVQNGIQKVLEGNIPPPPLPGMTVDKEEIEELWQKALSVSNEPLIFTVEMGSIIPCVECRMRFVSRTFSADERVVLQIHLRAKCPQPLKFSKLSILFTNQHYNEQCEISDETSEILGEARNIGNSTSLVLYPQKTKMFTFSFLASVSDVGQDITVSAVAIQLGKETRCCAILRWPAAGNESIASRLPWSSNMTGLGDESSFTQLEIQPTTKIIPRQPQLSLSIEHQPPVLMHELYCIHVKIENKEINSVSNVRLLVDLDEEAEDIVRQHTSFSRGEEKVSSLPIPCLDDVVADQLLPGEKISEEVFMKVNNLGSRIILIKVTYDIEVEVDNKTLLCHCTREEKLEVDTMEPFIFSVNLLNMKCESVQKLRAEEPFLLQVDVISNTSLALSIEKRMLDLCPEVKTTDEDVVSNLEE</sequence>
<feature type="domain" description="Trafficking protein particle complex subunit 11" evidence="1">
    <location>
        <begin position="277"/>
        <end position="532"/>
    </location>
</feature>
<keyword evidence="2" id="KW-1185">Reference proteome</keyword>
<name>A0ABM1TPP3_LIMPO</name>
<reference evidence="3" key="1">
    <citation type="submission" date="2025-08" db="UniProtKB">
        <authorList>
            <consortium name="RefSeq"/>
        </authorList>
    </citation>
    <scope>IDENTIFICATION</scope>
    <source>
        <tissue evidence="3">Muscle</tissue>
    </source>
</reference>
<evidence type="ECO:0000259" key="1">
    <source>
        <dbReference type="Pfam" id="PF11817"/>
    </source>
</evidence>
<dbReference type="PANTHER" id="PTHR14374">
    <property type="entry name" value="FOIE GRAS"/>
    <property type="match status" value="1"/>
</dbReference>
<dbReference type="Proteomes" id="UP000694941">
    <property type="component" value="Unplaced"/>
</dbReference>
<accession>A0ABM1TPP3</accession>
<dbReference type="Pfam" id="PF11817">
    <property type="entry name" value="Foie-gras_1"/>
    <property type="match status" value="1"/>
</dbReference>
<dbReference type="InterPro" id="IPR021773">
    <property type="entry name" value="TPC11"/>
</dbReference>
<organism evidence="2 3">
    <name type="scientific">Limulus polyphemus</name>
    <name type="common">Atlantic horseshoe crab</name>
    <dbReference type="NCBI Taxonomy" id="6850"/>
    <lineage>
        <taxon>Eukaryota</taxon>
        <taxon>Metazoa</taxon>
        <taxon>Ecdysozoa</taxon>
        <taxon>Arthropoda</taxon>
        <taxon>Chelicerata</taxon>
        <taxon>Merostomata</taxon>
        <taxon>Xiphosura</taxon>
        <taxon>Limulidae</taxon>
        <taxon>Limulus</taxon>
    </lineage>
</organism>
<gene>
    <name evidence="3" type="primary">LOC106473742</name>
</gene>
<dbReference type="RefSeq" id="XP_022257849.1">
    <property type="nucleotide sequence ID" value="XM_022402141.1"/>
</dbReference>
<protein>
    <submittedName>
        <fullName evidence="3">Trafficking protein particle complex subunit 11-like</fullName>
    </submittedName>
</protein>
<dbReference type="GeneID" id="106473742"/>
<dbReference type="PANTHER" id="PTHR14374:SF0">
    <property type="entry name" value="TRAFFICKING PROTEIN PARTICLE COMPLEX SUBUNIT 11"/>
    <property type="match status" value="1"/>
</dbReference>
<evidence type="ECO:0000313" key="2">
    <source>
        <dbReference type="Proteomes" id="UP000694941"/>
    </source>
</evidence>